<dbReference type="PANTHER" id="PTHR40265:SF1">
    <property type="entry name" value="GLYOXALASE-LIKE DOMAIN-CONTAINING PROTEIN"/>
    <property type="match status" value="1"/>
</dbReference>
<dbReference type="EMBL" id="BKBW01000001">
    <property type="protein sequence ID" value="GEQ73709.1"/>
    <property type="molecule type" value="Genomic_DNA"/>
</dbReference>
<dbReference type="Proteomes" id="UP000323105">
    <property type="component" value="Unassembled WGS sequence"/>
</dbReference>
<reference evidence="2 3" key="1">
    <citation type="journal article" date="2019" name="Microbiol. Resour. Announc.">
        <title>Draft Genome Sequence of Comamonas testosteroni TA441, a Bacterium That Has a Cryptic Phenol Degradation Gene Cluster.</title>
        <authorList>
            <person name="Arai H."/>
            <person name="Ishii M."/>
        </authorList>
    </citation>
    <scope>NUCLEOTIDE SEQUENCE [LARGE SCALE GENOMIC DNA]</scope>
    <source>
        <strain evidence="2 3">TA441</strain>
    </source>
</reference>
<protein>
    <recommendedName>
        <fullName evidence="1">Glyoxalase-like domain-containing protein</fullName>
    </recommendedName>
</protein>
<proteinExistence type="predicted"/>
<gene>
    <name evidence="2" type="ORF">CTTA_0714</name>
</gene>
<dbReference type="RefSeq" id="WP_149354635.1">
    <property type="nucleotide sequence ID" value="NZ_BKBW01000001.1"/>
</dbReference>
<dbReference type="Gene3D" id="3.10.180.10">
    <property type="entry name" value="2,3-Dihydroxybiphenyl 1,2-Dioxygenase, domain 1"/>
    <property type="match status" value="2"/>
</dbReference>
<organism evidence="2 3">
    <name type="scientific">Comamonas testosteroni</name>
    <name type="common">Pseudomonas testosteroni</name>
    <dbReference type="NCBI Taxonomy" id="285"/>
    <lineage>
        <taxon>Bacteria</taxon>
        <taxon>Pseudomonadati</taxon>
        <taxon>Pseudomonadota</taxon>
        <taxon>Betaproteobacteria</taxon>
        <taxon>Burkholderiales</taxon>
        <taxon>Comamonadaceae</taxon>
        <taxon>Comamonas</taxon>
    </lineage>
</organism>
<dbReference type="AlphaFoldDB" id="A0A5A7M9Y8"/>
<dbReference type="PANTHER" id="PTHR40265">
    <property type="entry name" value="BLL2707 PROTEIN"/>
    <property type="match status" value="1"/>
</dbReference>
<accession>A0A5A7M9Y8</accession>
<sequence>MSLPLDHIVIAVQDLERTIADYQSLGFNVLRGGEHPGRSTHNALVVFADGAYFELIAWRAPAPDERWWQQLQQHGEGLVDFALLPSETGAVVAAARARGLGYEAPYEGGRLRPDGEQLRWRNARAQSQDLPFLCGDLTPRALRVPEGQARVHPNGATGVARLEVAVKDLQASLASWRALLGDAVSVGALRVSTDGSTQQVSLGLGTTELVLAAPVKAEGPLAQRLATRGEGPYAVALSVPQQAVAGALDEVATHGVHLELAQHSGTGVETAAA</sequence>
<evidence type="ECO:0000259" key="1">
    <source>
        <dbReference type="Pfam" id="PF13468"/>
    </source>
</evidence>
<dbReference type="InterPro" id="IPR025870">
    <property type="entry name" value="Glyoxalase-like_dom"/>
</dbReference>
<comment type="caution">
    <text evidence="2">The sequence shown here is derived from an EMBL/GenBank/DDBJ whole genome shotgun (WGS) entry which is preliminary data.</text>
</comment>
<name>A0A5A7M9Y8_COMTE</name>
<evidence type="ECO:0000313" key="3">
    <source>
        <dbReference type="Proteomes" id="UP000323105"/>
    </source>
</evidence>
<feature type="domain" description="Glyoxalase-like" evidence="1">
    <location>
        <begin position="5"/>
        <end position="179"/>
    </location>
</feature>
<dbReference type="InterPro" id="IPR029068">
    <property type="entry name" value="Glyas_Bleomycin-R_OHBP_Dase"/>
</dbReference>
<dbReference type="SUPFAM" id="SSF54593">
    <property type="entry name" value="Glyoxalase/Bleomycin resistance protein/Dihydroxybiphenyl dioxygenase"/>
    <property type="match status" value="2"/>
</dbReference>
<dbReference type="Pfam" id="PF13468">
    <property type="entry name" value="Glyoxalase_3"/>
    <property type="match status" value="1"/>
</dbReference>
<evidence type="ECO:0000313" key="2">
    <source>
        <dbReference type="EMBL" id="GEQ73709.1"/>
    </source>
</evidence>